<comment type="caution">
    <text evidence="2">The sequence shown here is derived from an EMBL/GenBank/DDBJ whole genome shotgun (WGS) entry which is preliminary data.</text>
</comment>
<protein>
    <recommendedName>
        <fullName evidence="1">DUF4376 domain-containing protein</fullName>
    </recommendedName>
</protein>
<proteinExistence type="predicted"/>
<feature type="domain" description="DUF4376" evidence="1">
    <location>
        <begin position="65"/>
        <end position="163"/>
    </location>
</feature>
<reference evidence="2 3" key="1">
    <citation type="submission" date="2020-04" db="EMBL/GenBank/DDBJ databases">
        <title>Molecular characterization of pseudomonads from Agaricus bisporus reveal novel blotch 2 pathogens in Western Europe.</title>
        <authorList>
            <person name="Taparia T."/>
            <person name="Krijger M."/>
            <person name="Haynes E."/>
            <person name="Elpinstone J.G."/>
            <person name="Noble R."/>
            <person name="Van Der Wolf J."/>
        </authorList>
    </citation>
    <scope>NUCLEOTIDE SEQUENCE [LARGE SCALE GENOMIC DNA]</scope>
    <source>
        <strain evidence="2 3">IPO3738</strain>
    </source>
</reference>
<dbReference type="RefSeq" id="WP_017123991.1">
    <property type="nucleotide sequence ID" value="NZ_JACAQE010000007.1"/>
</dbReference>
<name>A0A7Y7Y1J3_9PSED</name>
<dbReference type="AlphaFoldDB" id="A0A7Y7Y1J3"/>
<evidence type="ECO:0000313" key="3">
    <source>
        <dbReference type="Proteomes" id="UP000517547"/>
    </source>
</evidence>
<sequence length="181" mass="19979">MYATWNETDQRWAFGIKGPGYVEITVNTHSALFAAQASGKGIARGDDGYPCIGEAVKLSINEHHALRTLQINQQCEAAVTGGFWSTALGRSYEYSSQMDDQLNLTGVILAGLDSLYACRDEQGLKEFRPHTAQEIRQVGDDFTAFKLQLLQKANRLKQLLDQALVAGDRAALESVTWEVEP</sequence>
<evidence type="ECO:0000313" key="2">
    <source>
        <dbReference type="EMBL" id="NWC16209.1"/>
    </source>
</evidence>
<dbReference type="Pfam" id="PF14301">
    <property type="entry name" value="DUF4376"/>
    <property type="match status" value="1"/>
</dbReference>
<organism evidence="2 3">
    <name type="scientific">Pseudomonas gingeri</name>
    <dbReference type="NCBI Taxonomy" id="117681"/>
    <lineage>
        <taxon>Bacteria</taxon>
        <taxon>Pseudomonadati</taxon>
        <taxon>Pseudomonadota</taxon>
        <taxon>Gammaproteobacteria</taxon>
        <taxon>Pseudomonadales</taxon>
        <taxon>Pseudomonadaceae</taxon>
        <taxon>Pseudomonas</taxon>
    </lineage>
</organism>
<dbReference type="EMBL" id="JACAQE010000007">
    <property type="protein sequence ID" value="NWC16209.1"/>
    <property type="molecule type" value="Genomic_DNA"/>
</dbReference>
<evidence type="ECO:0000259" key="1">
    <source>
        <dbReference type="Pfam" id="PF14301"/>
    </source>
</evidence>
<dbReference type="Proteomes" id="UP000517547">
    <property type="component" value="Unassembled WGS sequence"/>
</dbReference>
<gene>
    <name evidence="2" type="ORF">HX845_21310</name>
</gene>
<accession>A0A7Y7Y1J3</accession>
<dbReference type="InterPro" id="IPR025484">
    <property type="entry name" value="DUF4376"/>
</dbReference>